<dbReference type="GO" id="GO:0007165">
    <property type="term" value="P:signal transduction"/>
    <property type="evidence" value="ECO:0007669"/>
    <property type="project" value="UniProtKB-KW"/>
</dbReference>
<dbReference type="PANTHER" id="PTHR32089:SF112">
    <property type="entry name" value="LYSOZYME-LIKE PROTEIN-RELATED"/>
    <property type="match status" value="1"/>
</dbReference>
<name>A0A7W6D5X3_9HYPH</name>
<keyword evidence="7" id="KW-1185">Reference proteome</keyword>
<dbReference type="InterPro" id="IPR013655">
    <property type="entry name" value="PAS_fold_3"/>
</dbReference>
<dbReference type="PROSITE" id="PS50113">
    <property type="entry name" value="PAC"/>
    <property type="match status" value="1"/>
</dbReference>
<dbReference type="SMART" id="SM00086">
    <property type="entry name" value="PAC"/>
    <property type="match status" value="2"/>
</dbReference>
<reference evidence="6 7" key="1">
    <citation type="submission" date="2020-08" db="EMBL/GenBank/DDBJ databases">
        <title>Genomic Encyclopedia of Type Strains, Phase IV (KMG-IV): sequencing the most valuable type-strain genomes for metagenomic binning, comparative biology and taxonomic classification.</title>
        <authorList>
            <person name="Goeker M."/>
        </authorList>
    </citation>
    <scope>NUCLEOTIDE SEQUENCE [LARGE SCALE GENOMIC DNA]</scope>
    <source>
        <strain evidence="6 7">DSM 25481</strain>
    </source>
</reference>
<dbReference type="SMART" id="SM00091">
    <property type="entry name" value="PAS"/>
    <property type="match status" value="2"/>
</dbReference>
<dbReference type="SUPFAM" id="SSF58104">
    <property type="entry name" value="Methyl-accepting chemotaxis protein (MCP) signaling domain"/>
    <property type="match status" value="1"/>
</dbReference>
<evidence type="ECO:0000259" key="5">
    <source>
        <dbReference type="PROSITE" id="PS50113"/>
    </source>
</evidence>
<evidence type="ECO:0000256" key="1">
    <source>
        <dbReference type="ARBA" id="ARBA00023224"/>
    </source>
</evidence>
<proteinExistence type="predicted"/>
<dbReference type="Proteomes" id="UP000528964">
    <property type="component" value="Unassembled WGS sequence"/>
</dbReference>
<dbReference type="Gene3D" id="3.30.450.20">
    <property type="entry name" value="PAS domain"/>
    <property type="match status" value="2"/>
</dbReference>
<evidence type="ECO:0000259" key="4">
    <source>
        <dbReference type="PROSITE" id="PS50112"/>
    </source>
</evidence>
<dbReference type="PROSITE" id="PS50111">
    <property type="entry name" value="CHEMOTAXIS_TRANSDUC_2"/>
    <property type="match status" value="1"/>
</dbReference>
<dbReference type="EMBL" id="JACIDR010000007">
    <property type="protein sequence ID" value="MBB3974727.1"/>
    <property type="molecule type" value="Genomic_DNA"/>
</dbReference>
<dbReference type="NCBIfam" id="TIGR00229">
    <property type="entry name" value="sensory_box"/>
    <property type="match status" value="2"/>
</dbReference>
<feature type="domain" description="PAS" evidence="4">
    <location>
        <begin position="130"/>
        <end position="199"/>
    </location>
</feature>
<protein>
    <submittedName>
        <fullName evidence="6">Methyl-accepting chemotaxis protein</fullName>
    </submittedName>
</protein>
<evidence type="ECO:0000256" key="2">
    <source>
        <dbReference type="PROSITE-ProRule" id="PRU00284"/>
    </source>
</evidence>
<sequence length="492" mass="52377">MKQLFHNDLQAKFAAIETSQAIIEFTPDGEIVTANRNFLDVVGYELEEIRGKHHSIFVPEEDARRPDYAAFWEALRSGQHRSAEYRRIAKDGRSVWLQASYNPVLRHGRPVRIMKLAVDVTAQKLKAADDDAQIKAIYRSQGVIEFTLDGVVLDANANFLAVLGYSIDEIRGRHHSMFVEPAHAQSAEYRAFWDALRGGEYKSAEFRRVGAGGREIWIQASYNPVLSPDGVPFKVVKFATDVTAQVQDRARRSGLQVMIDRDVSEISDAISDVAAQTNGAAGASKDVSANVTAVSHGVGELGASIGEISQQLGRALSISDHAVRQAKETNEVVSGLAASAERIGQIVDLIGNIAGQTNLLALNATIEAARAGEAGRGFAVVASEVKNLACQTRKATEEIETQIARSQAATVNAVEAIEAIAATITSINEISGAIAAAVEEQNAVAATMSTNMQTAAAGVAAISASMEGIAKATGSISASAHKVRQSSLAIAS</sequence>
<feature type="domain" description="PAS" evidence="4">
    <location>
        <begin position="22"/>
        <end position="78"/>
    </location>
</feature>
<dbReference type="Pfam" id="PF08447">
    <property type="entry name" value="PAS_3"/>
    <property type="match status" value="2"/>
</dbReference>
<keyword evidence="1 2" id="KW-0807">Transducer</keyword>
<dbReference type="InterPro" id="IPR004089">
    <property type="entry name" value="MCPsignal_dom"/>
</dbReference>
<dbReference type="InterPro" id="IPR000700">
    <property type="entry name" value="PAS-assoc_C"/>
</dbReference>
<organism evidence="6 7">
    <name type="scientific">Hansschlegelia beijingensis</name>
    <dbReference type="NCBI Taxonomy" id="1133344"/>
    <lineage>
        <taxon>Bacteria</taxon>
        <taxon>Pseudomonadati</taxon>
        <taxon>Pseudomonadota</taxon>
        <taxon>Alphaproteobacteria</taxon>
        <taxon>Hyphomicrobiales</taxon>
        <taxon>Methylopilaceae</taxon>
        <taxon>Hansschlegelia</taxon>
    </lineage>
</organism>
<dbReference type="InterPro" id="IPR035965">
    <property type="entry name" value="PAS-like_dom_sf"/>
</dbReference>
<dbReference type="Pfam" id="PF00015">
    <property type="entry name" value="MCPsignal"/>
    <property type="match status" value="1"/>
</dbReference>
<dbReference type="Gene3D" id="1.10.287.950">
    <property type="entry name" value="Methyl-accepting chemotaxis protein"/>
    <property type="match status" value="1"/>
</dbReference>
<feature type="domain" description="Methyl-accepting transducer" evidence="3">
    <location>
        <begin position="255"/>
        <end position="484"/>
    </location>
</feature>
<dbReference type="PANTHER" id="PTHR32089">
    <property type="entry name" value="METHYL-ACCEPTING CHEMOTAXIS PROTEIN MCPB"/>
    <property type="match status" value="1"/>
</dbReference>
<evidence type="ECO:0000259" key="3">
    <source>
        <dbReference type="PROSITE" id="PS50111"/>
    </source>
</evidence>
<feature type="domain" description="PAC" evidence="5">
    <location>
        <begin position="202"/>
        <end position="254"/>
    </location>
</feature>
<dbReference type="InterPro" id="IPR001610">
    <property type="entry name" value="PAC"/>
</dbReference>
<dbReference type="SMART" id="SM00283">
    <property type="entry name" value="MA"/>
    <property type="match status" value="1"/>
</dbReference>
<dbReference type="PROSITE" id="PS50112">
    <property type="entry name" value="PAS"/>
    <property type="match status" value="2"/>
</dbReference>
<dbReference type="CDD" id="cd00130">
    <property type="entry name" value="PAS"/>
    <property type="match status" value="2"/>
</dbReference>
<dbReference type="InterPro" id="IPR000014">
    <property type="entry name" value="PAS"/>
</dbReference>
<evidence type="ECO:0000313" key="7">
    <source>
        <dbReference type="Proteomes" id="UP000528964"/>
    </source>
</evidence>
<dbReference type="RefSeq" id="WP_183396576.1">
    <property type="nucleotide sequence ID" value="NZ_JACIDR010000007.1"/>
</dbReference>
<dbReference type="SUPFAM" id="SSF55785">
    <property type="entry name" value="PYP-like sensor domain (PAS domain)"/>
    <property type="match status" value="2"/>
</dbReference>
<dbReference type="GO" id="GO:0016020">
    <property type="term" value="C:membrane"/>
    <property type="evidence" value="ECO:0007669"/>
    <property type="project" value="InterPro"/>
</dbReference>
<dbReference type="AlphaFoldDB" id="A0A7W6D5X3"/>
<comment type="caution">
    <text evidence="6">The sequence shown here is derived from an EMBL/GenBank/DDBJ whole genome shotgun (WGS) entry which is preliminary data.</text>
</comment>
<gene>
    <name evidence="6" type="ORF">GGR24_003414</name>
</gene>
<accession>A0A7W6D5X3</accession>
<evidence type="ECO:0000313" key="6">
    <source>
        <dbReference type="EMBL" id="MBB3974727.1"/>
    </source>
</evidence>